<proteinExistence type="predicted"/>
<evidence type="ECO:0000313" key="3">
    <source>
        <dbReference type="Proteomes" id="UP001295740"/>
    </source>
</evidence>
<protein>
    <submittedName>
        <fullName evidence="2">Uu.00g122990.m01.CDS01</fullName>
    </submittedName>
</protein>
<organism evidence="2 3">
    <name type="scientific">Anthostomella pinea</name>
    <dbReference type="NCBI Taxonomy" id="933095"/>
    <lineage>
        <taxon>Eukaryota</taxon>
        <taxon>Fungi</taxon>
        <taxon>Dikarya</taxon>
        <taxon>Ascomycota</taxon>
        <taxon>Pezizomycotina</taxon>
        <taxon>Sordariomycetes</taxon>
        <taxon>Xylariomycetidae</taxon>
        <taxon>Xylariales</taxon>
        <taxon>Xylariaceae</taxon>
        <taxon>Anthostomella</taxon>
    </lineage>
</organism>
<dbReference type="AlphaFoldDB" id="A0AAI8YHC9"/>
<feature type="compositionally biased region" description="Low complexity" evidence="1">
    <location>
        <begin position="141"/>
        <end position="160"/>
    </location>
</feature>
<reference evidence="2" key="1">
    <citation type="submission" date="2023-10" db="EMBL/GenBank/DDBJ databases">
        <authorList>
            <person name="Hackl T."/>
        </authorList>
    </citation>
    <scope>NUCLEOTIDE SEQUENCE</scope>
</reference>
<comment type="caution">
    <text evidence="2">The sequence shown here is derived from an EMBL/GenBank/DDBJ whole genome shotgun (WGS) entry which is preliminary data.</text>
</comment>
<sequence length="376" mass="41273">MTTNADDSLRRRRERGRRSQAGFRKRQAESYQQMREENERLKSAIEKLVSSMRGDEDPELLETICDVAEAAGIEAAHRPTTQSDMVQLRPRHVDPRSQGKVLMTAPRGDEDITITAATGEYTVRAADELPAATTITDNADSPLSSPSSSPPTTTTSTSTSPPLLTCGIWFDHLHYMRITIPPDDILPYLGAGAQTFAGVLFWSLMDLAQKGFVSDDAAAARTNAVVVRRGLGHAEATAGWEVRHVRAMVESRQEYKRTGSISPRYAAVAEPDLGIAVRDAISAEYRGRGLDPDRFVSTLGVEKRVRGMVGGRTFAVLEAAARGGVDPALCRLFERDVKGRLYETAICFGDGPRWSVDIVDGIFLSWFHQSLGFTFP</sequence>
<dbReference type="EMBL" id="CAUWAG010000007">
    <property type="protein sequence ID" value="CAJ2504905.1"/>
    <property type="molecule type" value="Genomic_DNA"/>
</dbReference>
<name>A0AAI8YHC9_9PEZI</name>
<accession>A0AAI8YHC9</accession>
<feature type="region of interest" description="Disordered" evidence="1">
    <location>
        <begin position="1"/>
        <end position="37"/>
    </location>
</feature>
<evidence type="ECO:0000313" key="2">
    <source>
        <dbReference type="EMBL" id="CAJ2504905.1"/>
    </source>
</evidence>
<feature type="region of interest" description="Disordered" evidence="1">
    <location>
        <begin position="133"/>
        <end position="160"/>
    </location>
</feature>
<dbReference type="Proteomes" id="UP001295740">
    <property type="component" value="Unassembled WGS sequence"/>
</dbReference>
<gene>
    <name evidence="2" type="ORF">KHLLAP_LOCUS5373</name>
</gene>
<evidence type="ECO:0000256" key="1">
    <source>
        <dbReference type="SAM" id="MobiDB-lite"/>
    </source>
</evidence>
<keyword evidence="3" id="KW-1185">Reference proteome</keyword>